<keyword evidence="6 12" id="KW-1133">Transmembrane helix</keyword>
<dbReference type="Proteomes" id="UP000230069">
    <property type="component" value="Unassembled WGS sequence"/>
</dbReference>
<dbReference type="CDD" id="cd20654">
    <property type="entry name" value="CYP82"/>
    <property type="match status" value="1"/>
</dbReference>
<dbReference type="AlphaFoldDB" id="A0A2G5DQ56"/>
<organism evidence="13 14">
    <name type="scientific">Aquilegia coerulea</name>
    <name type="common">Rocky mountain columbine</name>
    <dbReference type="NCBI Taxonomy" id="218851"/>
    <lineage>
        <taxon>Eukaryota</taxon>
        <taxon>Viridiplantae</taxon>
        <taxon>Streptophyta</taxon>
        <taxon>Embryophyta</taxon>
        <taxon>Tracheophyta</taxon>
        <taxon>Spermatophyta</taxon>
        <taxon>Magnoliopsida</taxon>
        <taxon>Ranunculales</taxon>
        <taxon>Ranunculaceae</taxon>
        <taxon>Thalictroideae</taxon>
        <taxon>Aquilegia</taxon>
    </lineage>
</organism>
<evidence type="ECO:0000256" key="9">
    <source>
        <dbReference type="ARBA" id="ARBA00023136"/>
    </source>
</evidence>
<evidence type="ECO:0000313" key="13">
    <source>
        <dbReference type="EMBL" id="PIA45576.1"/>
    </source>
</evidence>
<keyword evidence="11" id="KW-0503">Monooxygenase</keyword>
<evidence type="ECO:0000256" key="11">
    <source>
        <dbReference type="RuleBase" id="RU000461"/>
    </source>
</evidence>
<reference evidence="13 14" key="1">
    <citation type="submission" date="2017-09" db="EMBL/GenBank/DDBJ databases">
        <title>WGS assembly of Aquilegia coerulea Goldsmith.</title>
        <authorList>
            <person name="Hodges S."/>
            <person name="Kramer E."/>
            <person name="Nordborg M."/>
            <person name="Tomkins J."/>
            <person name="Borevitz J."/>
            <person name="Derieg N."/>
            <person name="Yan J."/>
            <person name="Mihaltcheva S."/>
            <person name="Hayes R.D."/>
            <person name="Rokhsar D."/>
        </authorList>
    </citation>
    <scope>NUCLEOTIDE SEQUENCE [LARGE SCALE GENOMIC DNA]</scope>
    <source>
        <strain evidence="14">cv. Goldsmith</strain>
    </source>
</reference>
<name>A0A2G5DQ56_AQUCA</name>
<proteinExistence type="inferred from homology"/>
<dbReference type="PANTHER" id="PTHR47947:SF26">
    <property type="entry name" value="CYTOCHROME P450"/>
    <property type="match status" value="1"/>
</dbReference>
<evidence type="ECO:0000313" key="14">
    <source>
        <dbReference type="Proteomes" id="UP000230069"/>
    </source>
</evidence>
<comment type="similarity">
    <text evidence="11">Belongs to the cytochrome P450 family.</text>
</comment>
<dbReference type="Pfam" id="PF00067">
    <property type="entry name" value="p450"/>
    <property type="match status" value="1"/>
</dbReference>
<keyword evidence="5 10" id="KW-0479">Metal-binding</keyword>
<evidence type="ECO:0000256" key="8">
    <source>
        <dbReference type="ARBA" id="ARBA00023004"/>
    </source>
</evidence>
<keyword evidence="9 12" id="KW-0472">Membrane</keyword>
<sequence length="613" mass="69666">VTRQRRKLKPPLLVARLSPKNLIEAVKLLFGGFVYVLRIVGNLSCDVCLALSKEDVFGKSMHSDLNLYPTWLNFIGKTLERGIWPFGALWASKDVRLEELRWLDPMEVFFSYLFSWKRRRSTAKTRAAPEPVGAWPVIGHLHMLLPPQPPHITLGSLADKYGGTFTIRLGLRRALVVTTWEAAKECFTTNDKVFATRPSSVGTKIMGYNYAMFGLGPYGPYWREVRKIAIIELLSNHRLELLKHVRISEVNTSLKELYQLWTTSDKNEKGSVLVDIQRWFGDLTLNMIIRMVAGKRYFGASAELDENEARGLQQAIKDLFYLLGIFVVSDAIPFLGWLDFQGHEKAMKRTAIEIDTILGRWLEEHKRNKLDVRTNGDGDFMDVMLSILEDKKLFGCDPDIVNKATCLTMIAAGTDTTMVTLTWAMSLLVNNPHILRKAQDEIDICIGKDKYVEESDIQKLVYLKAIVKETLRLYPAVPLSVPHEAMEDCTVSGYHVPAGTRLIANLYKIQRDPRIWSNPDEFKPERFLTTHANVDVRGKHFEFIPFGSGRRSCPGTSFALQTVHLSLARLLQGFEFQTPHDAPVDMTESPGMTNLKTTPLQVFLNPRLPSHLY</sequence>
<dbReference type="GO" id="GO:0020037">
    <property type="term" value="F:heme binding"/>
    <property type="evidence" value="ECO:0007669"/>
    <property type="project" value="InterPro"/>
</dbReference>
<dbReference type="SUPFAM" id="SSF48264">
    <property type="entry name" value="Cytochrome P450"/>
    <property type="match status" value="1"/>
</dbReference>
<feature type="non-terminal residue" evidence="13">
    <location>
        <position position="1"/>
    </location>
</feature>
<feature type="binding site" description="axial binding residue" evidence="10">
    <location>
        <position position="553"/>
    </location>
    <ligand>
        <name>heme</name>
        <dbReference type="ChEBI" id="CHEBI:30413"/>
    </ligand>
    <ligandPart>
        <name>Fe</name>
        <dbReference type="ChEBI" id="CHEBI:18248"/>
    </ligandPart>
</feature>
<protein>
    <recommendedName>
        <fullName evidence="15">Cytochrome P450</fullName>
    </recommendedName>
</protein>
<comment type="cofactor">
    <cofactor evidence="1 10">
        <name>heme</name>
        <dbReference type="ChEBI" id="CHEBI:30413"/>
    </cofactor>
</comment>
<evidence type="ECO:0000256" key="12">
    <source>
        <dbReference type="SAM" id="Phobius"/>
    </source>
</evidence>
<evidence type="ECO:0000256" key="10">
    <source>
        <dbReference type="PIRSR" id="PIRSR602401-1"/>
    </source>
</evidence>
<dbReference type="PROSITE" id="PS00086">
    <property type="entry name" value="CYTOCHROME_P450"/>
    <property type="match status" value="1"/>
</dbReference>
<dbReference type="FunFam" id="1.10.630.10:FF:000026">
    <property type="entry name" value="Cytochrome P450 82C4"/>
    <property type="match status" value="1"/>
</dbReference>
<dbReference type="GO" id="GO:0044550">
    <property type="term" value="P:secondary metabolite biosynthetic process"/>
    <property type="evidence" value="ECO:0007669"/>
    <property type="project" value="UniProtKB-ARBA"/>
</dbReference>
<evidence type="ECO:0000256" key="4">
    <source>
        <dbReference type="ARBA" id="ARBA00022692"/>
    </source>
</evidence>
<accession>A0A2G5DQ56</accession>
<dbReference type="InterPro" id="IPR036396">
    <property type="entry name" value="Cyt_P450_sf"/>
</dbReference>
<evidence type="ECO:0000256" key="5">
    <source>
        <dbReference type="ARBA" id="ARBA00022723"/>
    </source>
</evidence>
<keyword evidence="8 10" id="KW-0408">Iron</keyword>
<dbReference type="GO" id="GO:0004497">
    <property type="term" value="F:monooxygenase activity"/>
    <property type="evidence" value="ECO:0007669"/>
    <property type="project" value="UniProtKB-KW"/>
</dbReference>
<dbReference type="PRINTS" id="PR00463">
    <property type="entry name" value="EP450I"/>
</dbReference>
<dbReference type="PANTHER" id="PTHR47947">
    <property type="entry name" value="CYTOCHROME P450 82C3-RELATED"/>
    <property type="match status" value="1"/>
</dbReference>
<evidence type="ECO:0008006" key="15">
    <source>
        <dbReference type="Google" id="ProtNLM"/>
    </source>
</evidence>
<dbReference type="OrthoDB" id="2789670at2759"/>
<feature type="transmembrane region" description="Helical" evidence="12">
    <location>
        <begin position="319"/>
        <end position="340"/>
    </location>
</feature>
<evidence type="ECO:0000256" key="6">
    <source>
        <dbReference type="ARBA" id="ARBA00022989"/>
    </source>
</evidence>
<keyword evidence="14" id="KW-1185">Reference proteome</keyword>
<dbReference type="InterPro" id="IPR001128">
    <property type="entry name" value="Cyt_P450"/>
</dbReference>
<keyword evidence="7 11" id="KW-0560">Oxidoreductase</keyword>
<dbReference type="PRINTS" id="PR00385">
    <property type="entry name" value="P450"/>
</dbReference>
<evidence type="ECO:0000256" key="3">
    <source>
        <dbReference type="ARBA" id="ARBA00022617"/>
    </source>
</evidence>
<evidence type="ECO:0000256" key="7">
    <source>
        <dbReference type="ARBA" id="ARBA00023002"/>
    </source>
</evidence>
<dbReference type="EMBL" id="KZ305033">
    <property type="protein sequence ID" value="PIA45576.1"/>
    <property type="molecule type" value="Genomic_DNA"/>
</dbReference>
<dbReference type="GO" id="GO:0016705">
    <property type="term" value="F:oxidoreductase activity, acting on paired donors, with incorporation or reduction of molecular oxygen"/>
    <property type="evidence" value="ECO:0007669"/>
    <property type="project" value="InterPro"/>
</dbReference>
<dbReference type="InterPro" id="IPR017972">
    <property type="entry name" value="Cyt_P450_CS"/>
</dbReference>
<evidence type="ECO:0000256" key="1">
    <source>
        <dbReference type="ARBA" id="ARBA00001971"/>
    </source>
</evidence>
<keyword evidence="3 10" id="KW-0349">Heme</keyword>
<dbReference type="InterPro" id="IPR002401">
    <property type="entry name" value="Cyt_P450_E_grp-I"/>
</dbReference>
<dbReference type="GO" id="GO:0005506">
    <property type="term" value="F:iron ion binding"/>
    <property type="evidence" value="ECO:0007669"/>
    <property type="project" value="InterPro"/>
</dbReference>
<keyword evidence="4 12" id="KW-0812">Transmembrane</keyword>
<dbReference type="InterPro" id="IPR050651">
    <property type="entry name" value="Plant_Cytochrome_P450_Monoox"/>
</dbReference>
<gene>
    <name evidence="13" type="ORF">AQUCO_01600049v1</name>
</gene>
<evidence type="ECO:0000256" key="2">
    <source>
        <dbReference type="ARBA" id="ARBA00004370"/>
    </source>
</evidence>
<dbReference type="GO" id="GO:0016020">
    <property type="term" value="C:membrane"/>
    <property type="evidence" value="ECO:0007669"/>
    <property type="project" value="UniProtKB-SubCell"/>
</dbReference>
<dbReference type="Gene3D" id="1.10.630.10">
    <property type="entry name" value="Cytochrome P450"/>
    <property type="match status" value="1"/>
</dbReference>
<comment type="subcellular location">
    <subcellularLocation>
        <location evidence="2">Membrane</location>
    </subcellularLocation>
</comment>